<feature type="domain" description="DUF7603" evidence="3">
    <location>
        <begin position="922"/>
        <end position="1053"/>
    </location>
</feature>
<sequence>MASPPSVPAAWSSSPAARSSGAIPYRTSTTFNATPRTTVATAQVTTATITPPPDTPTSRYSVISRASTSSSSGLDYYSHTSPQPLPSQVTGHRRLSSGAGHTHDQLAAQVQSRASLHRKPVPPPFHPQQASVVTEKAHLSSPLSIKERTTSSASAAGSVSPSSVQEVGSPRSLTSHSNRYSRGRPPSNHLRINTASTASYLRSVVEDDDDDEDDDSGGYFDDDYEHQFTNGSGLGTPLHNRLLSEPFIPILNSPPPPQRRVTSMALHGPLSQKHPMKIDLDQRSMSMPLSQTDPRQPKTPGNKISSFFGWKAAAPSSPGAESSSTEISDGGRSPMPSPMPPLANVPVRPPSYDVKAPGFGPPVRTPSVGTLSAHEAVFASKLADLENELREVSSELAGSIRREMELEDLIERLQTEGPEVNRRTSDYFSDSGTSSVRYGPDRQEDMEKARRAAEQERAQLKADFSLRLQEERIQRTASESHVQILENQVQQLRRERTDLSDLSSKSKELESALDNARRKLLEERQSKDNFEDLLTAMRVELEQLRNERDILRDGQGPVSAKMQQLTEQIDALMAENTSLAMQLNNDREATQDSASAAELERLSDEIATLRAENSSLAQRLRAEQEARHDAVSDAAQIDRLMAEVETLKSENDALVQQLQHDREVGAADASAALETERLVAHIETMTRENATLLEQLRQEREVRDESMTTVDETRRLMAGMEALQSENALLAQQLQNERGTAREESAPSTAGMQRYIEEIEALRNENASLAQLQGGRFASIAEEDGFQMKRHSTFGLSRSNSLARKPATGLARSGSLSRSNSVSAPKERETRESLVDKVKDIEAQRDALHRTLKSLLSRQTFQEREFMKHTRLLEAELERARETAPSRKVGYEREVRTLRDEVSTLRARAEDALDGKWQCEKNLAGLKMDLDRAKQETGSLRALLQEHDTPASEHAEIQQGSFDEVMATSSSLELAWRQLQVERQQVGTGSEAAFSELTDAREHELAKHVENQLQTNHSLRSRLAAAIDKGERDQRVSVERINILQNRMRVLEENLLNAQNHSEEELGKHEEEVRLLKENHNAHLHRMKTGSRTPVALSPRPPNAPFSIRIPRLDKTTSGEGVPLASVVQAEELEKHVKALERAVYEVDMEMEEVVGRMNRAQVDVAQLQSDRDDALRQTRRLQAELQTEREALRSVV</sequence>
<reference evidence="4" key="1">
    <citation type="journal article" date="2020" name="Front. Microbiol.">
        <title>Gene regulatory networks of Penicillium echinulatum 2HH and Penicillium oxalicum 114-2 inferred by a computational biology approach.</title>
        <authorList>
            <person name="Lenz A.R."/>
            <person name="Galan-Vasquez E."/>
            <person name="Balbinot E."/>
            <person name="De Abreu F.P."/>
            <person name="De Oliveira N.S."/>
            <person name="Da Rosa L.O."/>
            <person name="De Avila E Silva S."/>
            <person name="Camassola M."/>
            <person name="Dillon A.J.P."/>
            <person name="Perez-Rueda E."/>
        </authorList>
    </citation>
    <scope>NUCLEOTIDE SEQUENCE</scope>
    <source>
        <strain evidence="4">S1M29</strain>
    </source>
</reference>
<name>A0A8J8WI18_9EURO</name>
<feature type="region of interest" description="Disordered" evidence="2">
    <location>
        <begin position="422"/>
        <end position="454"/>
    </location>
</feature>
<feature type="coiled-coil region" evidence="1">
    <location>
        <begin position="888"/>
        <end position="936"/>
    </location>
</feature>
<keyword evidence="1" id="KW-0175">Coiled coil</keyword>
<feature type="region of interest" description="Disordered" evidence="2">
    <location>
        <begin position="1"/>
        <end position="191"/>
    </location>
</feature>
<feature type="coiled-coil region" evidence="1">
    <location>
        <begin position="382"/>
        <end position="416"/>
    </location>
</feature>
<feature type="compositionally biased region" description="Polar residues" evidence="2">
    <location>
        <begin position="171"/>
        <end position="180"/>
    </location>
</feature>
<feature type="compositionally biased region" description="Low complexity" evidence="2">
    <location>
        <begin position="33"/>
        <end position="49"/>
    </location>
</feature>
<feature type="compositionally biased region" description="Pro residues" evidence="2">
    <location>
        <begin position="335"/>
        <end position="345"/>
    </location>
</feature>
<evidence type="ECO:0000256" key="2">
    <source>
        <dbReference type="SAM" id="MobiDB-lite"/>
    </source>
</evidence>
<comment type="caution">
    <text evidence="4">The sequence shown here is derived from an EMBL/GenBank/DDBJ whole genome shotgun (WGS) entry which is preliminary data.</text>
</comment>
<dbReference type="InterPro" id="IPR056023">
    <property type="entry name" value="DUF7603"/>
</dbReference>
<gene>
    <name evidence="4" type="ORF">PECM_004799</name>
</gene>
<accession>A0A8J8WI18</accession>
<feature type="coiled-coil region" evidence="1">
    <location>
        <begin position="1041"/>
        <end position="1079"/>
    </location>
</feature>
<dbReference type="EMBL" id="WIWV01000031">
    <property type="protein sequence ID" value="KAF7717093.1"/>
    <property type="molecule type" value="Genomic_DNA"/>
</dbReference>
<evidence type="ECO:0000256" key="1">
    <source>
        <dbReference type="SAM" id="Coils"/>
    </source>
</evidence>
<feature type="compositionally biased region" description="Basic and acidic residues" evidence="2">
    <location>
        <begin position="439"/>
        <end position="454"/>
    </location>
</feature>
<feature type="compositionally biased region" description="Low complexity" evidence="2">
    <location>
        <begin position="312"/>
        <end position="324"/>
    </location>
</feature>
<feature type="compositionally biased region" description="Low complexity" evidence="2">
    <location>
        <begin position="151"/>
        <end position="163"/>
    </location>
</feature>
<protein>
    <recommendedName>
        <fullName evidence="3">DUF7603 domain-containing protein</fullName>
    </recommendedName>
</protein>
<dbReference type="Proteomes" id="UP000631181">
    <property type="component" value="Unassembled WGS sequence"/>
</dbReference>
<evidence type="ECO:0000313" key="4">
    <source>
        <dbReference type="EMBL" id="KAF7717093.1"/>
    </source>
</evidence>
<feature type="coiled-coil region" evidence="1">
    <location>
        <begin position="1130"/>
        <end position="1196"/>
    </location>
</feature>
<dbReference type="OrthoDB" id="5395440at2759"/>
<feature type="coiled-coil region" evidence="1">
    <location>
        <begin position="682"/>
        <end position="772"/>
    </location>
</feature>
<organism evidence="4 5">
    <name type="scientific">Penicillium ucsense</name>
    <dbReference type="NCBI Taxonomy" id="2839758"/>
    <lineage>
        <taxon>Eukaryota</taxon>
        <taxon>Fungi</taxon>
        <taxon>Dikarya</taxon>
        <taxon>Ascomycota</taxon>
        <taxon>Pezizomycotina</taxon>
        <taxon>Eurotiomycetes</taxon>
        <taxon>Eurotiomycetidae</taxon>
        <taxon>Eurotiales</taxon>
        <taxon>Aspergillaceae</taxon>
        <taxon>Penicillium</taxon>
    </lineage>
</organism>
<proteinExistence type="predicted"/>
<feature type="region of interest" description="Disordered" evidence="2">
    <location>
        <begin position="794"/>
        <end position="833"/>
    </location>
</feature>
<feature type="compositionally biased region" description="Low complexity" evidence="2">
    <location>
        <begin position="1"/>
        <end position="24"/>
    </location>
</feature>
<dbReference type="AlphaFoldDB" id="A0A8J8WI18"/>
<dbReference type="Pfam" id="PF24554">
    <property type="entry name" value="DUF7603"/>
    <property type="match status" value="1"/>
</dbReference>
<feature type="compositionally biased region" description="Low complexity" evidence="2">
    <location>
        <begin position="809"/>
        <end position="824"/>
    </location>
</feature>
<feature type="compositionally biased region" description="Low complexity" evidence="2">
    <location>
        <begin position="56"/>
        <end position="81"/>
    </location>
</feature>
<feature type="region of interest" description="Disordered" evidence="2">
    <location>
        <begin position="287"/>
        <end position="345"/>
    </location>
</feature>
<keyword evidence="5" id="KW-1185">Reference proteome</keyword>
<evidence type="ECO:0000259" key="3">
    <source>
        <dbReference type="Pfam" id="PF24554"/>
    </source>
</evidence>
<feature type="compositionally biased region" description="Polar residues" evidence="2">
    <location>
        <begin position="426"/>
        <end position="436"/>
    </location>
</feature>
<evidence type="ECO:0000313" key="5">
    <source>
        <dbReference type="Proteomes" id="UP000631181"/>
    </source>
</evidence>